<dbReference type="InterPro" id="IPR006016">
    <property type="entry name" value="UspA"/>
</dbReference>
<gene>
    <name evidence="7" type="ORF">A1019T_00402</name>
</gene>
<evidence type="ECO:0000256" key="5">
    <source>
        <dbReference type="PIRNR" id="PIRNR006276"/>
    </source>
</evidence>
<sequence>MSYKHILLVTDLRSDADVVAQKAKYIHSRQQGAQLSVLHIIKDTVVGFGYEMVPAASLYDEIDDERCKNARKDLIEFLDRNGLDCNSQEVTTAISNSEGIINYCHKNDVDLVIIGRHERHGISAWINGATVDAILPNVDCDVLVVKLEKPVKE</sequence>
<dbReference type="OrthoDB" id="9792500at2"/>
<dbReference type="InterPro" id="IPR006015">
    <property type="entry name" value="Universal_stress_UspA"/>
</dbReference>
<dbReference type="AlphaFoldDB" id="A0A1R4ED85"/>
<evidence type="ECO:0000256" key="3">
    <source>
        <dbReference type="ARBA" id="ARBA00011738"/>
    </source>
</evidence>
<proteinExistence type="inferred from homology"/>
<name>A0A1R4ED85_9GAMM</name>
<evidence type="ECO:0000313" key="8">
    <source>
        <dbReference type="Proteomes" id="UP000188169"/>
    </source>
</evidence>
<dbReference type="PANTHER" id="PTHR46268">
    <property type="entry name" value="STRESS RESPONSE PROTEIN NHAX"/>
    <property type="match status" value="1"/>
</dbReference>
<dbReference type="Proteomes" id="UP000188169">
    <property type="component" value="Unassembled WGS sequence"/>
</dbReference>
<dbReference type="InterPro" id="IPR014729">
    <property type="entry name" value="Rossmann-like_a/b/a_fold"/>
</dbReference>
<dbReference type="GO" id="GO:0005737">
    <property type="term" value="C:cytoplasm"/>
    <property type="evidence" value="ECO:0007669"/>
    <property type="project" value="UniProtKB-SubCell"/>
</dbReference>
<dbReference type="PANTHER" id="PTHR46268:SF23">
    <property type="entry name" value="UNIVERSAL STRESS PROTEIN A-RELATED"/>
    <property type="match status" value="1"/>
</dbReference>
<comment type="subunit">
    <text evidence="3">Homodimer.</text>
</comment>
<dbReference type="Pfam" id="PF00582">
    <property type="entry name" value="Usp"/>
    <property type="match status" value="1"/>
</dbReference>
<dbReference type="PIRSF" id="PIRSF006276">
    <property type="entry name" value="UspA"/>
    <property type="match status" value="1"/>
</dbReference>
<accession>A0A1R4ED85</accession>
<evidence type="ECO:0000313" key="7">
    <source>
        <dbReference type="EMBL" id="SJM36441.1"/>
    </source>
</evidence>
<evidence type="ECO:0000256" key="2">
    <source>
        <dbReference type="ARBA" id="ARBA00008791"/>
    </source>
</evidence>
<keyword evidence="8" id="KW-1185">Reference proteome</keyword>
<dbReference type="EMBL" id="FUGD01000046">
    <property type="protein sequence ID" value="SJM36441.1"/>
    <property type="molecule type" value="Genomic_DNA"/>
</dbReference>
<dbReference type="SUPFAM" id="SSF52402">
    <property type="entry name" value="Adenine nucleotide alpha hydrolases-like"/>
    <property type="match status" value="1"/>
</dbReference>
<dbReference type="Gene3D" id="3.40.50.620">
    <property type="entry name" value="HUPs"/>
    <property type="match status" value="1"/>
</dbReference>
<protein>
    <recommendedName>
        <fullName evidence="5">Universal stress protein</fullName>
    </recommendedName>
</protein>
<evidence type="ECO:0000259" key="6">
    <source>
        <dbReference type="Pfam" id="PF00582"/>
    </source>
</evidence>
<dbReference type="STRING" id="1945520.A1019T_00402"/>
<organism evidence="7 8">
    <name type="scientific">Psychrobacter pasteurii</name>
    <dbReference type="NCBI Taxonomy" id="1945520"/>
    <lineage>
        <taxon>Bacteria</taxon>
        <taxon>Pseudomonadati</taxon>
        <taxon>Pseudomonadota</taxon>
        <taxon>Gammaproteobacteria</taxon>
        <taxon>Moraxellales</taxon>
        <taxon>Moraxellaceae</taxon>
        <taxon>Psychrobacter</taxon>
    </lineage>
</organism>
<comment type="similarity">
    <text evidence="2 5">Belongs to the universal stress protein A family.</text>
</comment>
<evidence type="ECO:0000256" key="1">
    <source>
        <dbReference type="ARBA" id="ARBA00004496"/>
    </source>
</evidence>
<evidence type="ECO:0000256" key="4">
    <source>
        <dbReference type="ARBA" id="ARBA00022490"/>
    </source>
</evidence>
<reference evidence="8" key="1">
    <citation type="submission" date="2017-02" db="EMBL/GenBank/DDBJ databases">
        <authorList>
            <person name="Mornico D."/>
        </authorList>
    </citation>
    <scope>NUCLEOTIDE SEQUENCE [LARGE SCALE GENOMIC DNA]</scope>
</reference>
<dbReference type="RefSeq" id="WP_077447849.1">
    <property type="nucleotide sequence ID" value="NZ_FUGD01000046.1"/>
</dbReference>
<keyword evidence="4 5" id="KW-0963">Cytoplasm</keyword>
<feature type="domain" description="UspA" evidence="6">
    <location>
        <begin position="3"/>
        <end position="146"/>
    </location>
</feature>
<dbReference type="PRINTS" id="PR01438">
    <property type="entry name" value="UNVRSLSTRESS"/>
</dbReference>
<comment type="subcellular location">
    <subcellularLocation>
        <location evidence="1 5">Cytoplasm</location>
    </subcellularLocation>
</comment>